<evidence type="ECO:0000256" key="5">
    <source>
        <dbReference type="ARBA" id="ARBA00023136"/>
    </source>
</evidence>
<evidence type="ECO:0000256" key="1">
    <source>
        <dbReference type="ARBA" id="ARBA00004202"/>
    </source>
</evidence>
<evidence type="ECO:0000256" key="4">
    <source>
        <dbReference type="ARBA" id="ARBA00023065"/>
    </source>
</evidence>
<dbReference type="SUPFAM" id="SSF52540">
    <property type="entry name" value="P-loop containing nucleoside triphosphate hydrolases"/>
    <property type="match status" value="1"/>
</dbReference>
<dbReference type="PANTHER" id="PTHR42771">
    <property type="entry name" value="IRON(3+)-HYDROXAMATE IMPORT ATP-BINDING PROTEIN FHUC"/>
    <property type="match status" value="1"/>
</dbReference>
<gene>
    <name evidence="7" type="ORF">Q619_VDC00604G0011</name>
</gene>
<dbReference type="GO" id="GO:0005886">
    <property type="term" value="C:plasma membrane"/>
    <property type="evidence" value="ECO:0007669"/>
    <property type="project" value="UniProtKB-SubCell"/>
</dbReference>
<dbReference type="PATRIC" id="fig|1403949.3.peg.2073"/>
<dbReference type="AlphaFoldDB" id="W1UZB8"/>
<keyword evidence="5" id="KW-0472">Membrane</keyword>
<keyword evidence="4" id="KW-0406">Ion transport</keyword>
<comment type="caution">
    <text evidence="7">The sequence shown here is derived from an EMBL/GenBank/DDBJ whole genome shotgun (WGS) entry which is preliminary data.</text>
</comment>
<protein>
    <recommendedName>
        <fullName evidence="6">Endonuclease GajA/Old nuclease/RecF-like AAA domain-containing protein</fullName>
    </recommendedName>
</protein>
<evidence type="ECO:0000313" key="7">
    <source>
        <dbReference type="EMBL" id="ETI96968.1"/>
    </source>
</evidence>
<reference evidence="7 8" key="1">
    <citation type="submission" date="2013-12" db="EMBL/GenBank/DDBJ databases">
        <title>A Varibaculum cambriense genome reconstructed from a premature infant gut community with otherwise low bacterial novelty that shifts toward anaerobic metabolism during the third week of life.</title>
        <authorList>
            <person name="Brown C.T."/>
            <person name="Sharon I."/>
            <person name="Thomas B.C."/>
            <person name="Castelle C.J."/>
            <person name="Morowitz M.J."/>
            <person name="Banfield J.F."/>
        </authorList>
    </citation>
    <scope>NUCLEOTIDE SEQUENCE [LARGE SCALE GENOMIC DNA]</scope>
    <source>
        <strain evidence="8">DORA_11</strain>
    </source>
</reference>
<evidence type="ECO:0000256" key="2">
    <source>
        <dbReference type="ARBA" id="ARBA00022448"/>
    </source>
</evidence>
<dbReference type="PANTHER" id="PTHR42771:SF2">
    <property type="entry name" value="IRON(3+)-HYDROXAMATE IMPORT ATP-BINDING PROTEIN FHUC"/>
    <property type="match status" value="1"/>
</dbReference>
<accession>W1UZB8</accession>
<evidence type="ECO:0000256" key="3">
    <source>
        <dbReference type="ARBA" id="ARBA00022475"/>
    </source>
</evidence>
<dbReference type="InterPro" id="IPR027417">
    <property type="entry name" value="P-loop_NTPase"/>
</dbReference>
<organism evidence="7 8">
    <name type="scientific">Veillonella dispar DORA_11</name>
    <dbReference type="NCBI Taxonomy" id="1403949"/>
    <lineage>
        <taxon>Bacteria</taxon>
        <taxon>Bacillati</taxon>
        <taxon>Bacillota</taxon>
        <taxon>Negativicutes</taxon>
        <taxon>Veillonellales</taxon>
        <taxon>Veillonellaceae</taxon>
        <taxon>Veillonella</taxon>
    </lineage>
</organism>
<dbReference type="InterPro" id="IPR051535">
    <property type="entry name" value="Siderophore_ABC-ATPase"/>
</dbReference>
<proteinExistence type="predicted"/>
<feature type="domain" description="Endonuclease GajA/Old nuclease/RecF-like AAA" evidence="6">
    <location>
        <begin position="68"/>
        <end position="122"/>
    </location>
</feature>
<keyword evidence="2" id="KW-0813">Transport</keyword>
<dbReference type="Gene3D" id="3.40.50.300">
    <property type="entry name" value="P-loop containing nucleotide triphosphate hydrolases"/>
    <property type="match status" value="1"/>
</dbReference>
<sequence length="167" mass="19368">FIDLIRGDSMNDRKIEQFIRGVRLDMDKVESFYNVATNIDELSKEIPGDFLKSYGGKSLHDVSHGESFFALIMNKFGKNGLYILDEPEAALSPIRQMSLISRMDELVKGGRQFIIATHSPILMVYPKSFIYEIKENIERVSYEESENYNITKDFLNNYKKMIHILTK</sequence>
<comment type="subcellular location">
    <subcellularLocation>
        <location evidence="1">Cell membrane</location>
        <topology evidence="1">Peripheral membrane protein</topology>
    </subcellularLocation>
</comment>
<dbReference type="Proteomes" id="UP000018855">
    <property type="component" value="Unassembled WGS sequence"/>
</dbReference>
<evidence type="ECO:0000259" key="6">
    <source>
        <dbReference type="Pfam" id="PF13175"/>
    </source>
</evidence>
<keyword evidence="3" id="KW-1003">Cell membrane</keyword>
<dbReference type="GO" id="GO:0006811">
    <property type="term" value="P:monoatomic ion transport"/>
    <property type="evidence" value="ECO:0007669"/>
    <property type="project" value="UniProtKB-KW"/>
</dbReference>
<feature type="non-terminal residue" evidence="7">
    <location>
        <position position="1"/>
    </location>
</feature>
<dbReference type="InterPro" id="IPR041685">
    <property type="entry name" value="AAA_GajA/Old/RecF-like"/>
</dbReference>
<dbReference type="Pfam" id="PF13175">
    <property type="entry name" value="AAA_15"/>
    <property type="match status" value="1"/>
</dbReference>
<dbReference type="EMBL" id="AZMJ01000604">
    <property type="protein sequence ID" value="ETI96968.1"/>
    <property type="molecule type" value="Genomic_DNA"/>
</dbReference>
<name>W1UZB8_9FIRM</name>
<evidence type="ECO:0000313" key="8">
    <source>
        <dbReference type="Proteomes" id="UP000018855"/>
    </source>
</evidence>